<dbReference type="AlphaFoldDB" id="A0A2X4TEV3"/>
<accession>A0A2X4TEV3</accession>
<name>A0A2X4TEV3_SALER</name>
<keyword evidence="2" id="KW-1185">Reference proteome</keyword>
<keyword evidence="1" id="KW-0449">Lipoprotein</keyword>
<dbReference type="EMBL" id="LS483466">
    <property type="protein sequence ID" value="SQI25871.1"/>
    <property type="molecule type" value="Genomic_DNA"/>
</dbReference>
<gene>
    <name evidence="1" type="ORF">NCTC7307_03585</name>
</gene>
<proteinExistence type="predicted"/>
<evidence type="ECO:0000313" key="2">
    <source>
        <dbReference type="Proteomes" id="UP000248731"/>
    </source>
</evidence>
<dbReference type="Proteomes" id="UP000248731">
    <property type="component" value="Chromosome 1"/>
</dbReference>
<organism evidence="1 2">
    <name type="scientific">Salmonella enterica subsp. arizonae</name>
    <dbReference type="NCBI Taxonomy" id="59203"/>
    <lineage>
        <taxon>Bacteria</taxon>
        <taxon>Pseudomonadati</taxon>
        <taxon>Pseudomonadota</taxon>
        <taxon>Gammaproteobacteria</taxon>
        <taxon>Enterobacterales</taxon>
        <taxon>Enterobacteriaceae</taxon>
        <taxon>Salmonella</taxon>
    </lineage>
</organism>
<protein>
    <submittedName>
        <fullName evidence="1">Lipoprotein</fullName>
    </submittedName>
</protein>
<sequence>MATELRKVGLKSKKGTIIFVSRRQQSSITRISVRTMTIVWRCAFHWSRCPIRQSRSWTLNVPQKRSLIISNNWRVSVRQPDPIVAPADRAGAPKSATLLAGCKNGVDGNLIASSGMQPAKPPLCPTRMLKHYLTMRVNKWTARINWRARKENTPNV</sequence>
<evidence type="ECO:0000313" key="1">
    <source>
        <dbReference type="EMBL" id="SQI25871.1"/>
    </source>
</evidence>
<reference evidence="1 2" key="1">
    <citation type="submission" date="2018-06" db="EMBL/GenBank/DDBJ databases">
        <authorList>
            <consortium name="Pathogen Informatics"/>
            <person name="Doyle S."/>
        </authorList>
    </citation>
    <scope>NUCLEOTIDE SEQUENCE [LARGE SCALE GENOMIC DNA]</scope>
    <source>
        <strain evidence="1 2">NCTC7307</strain>
    </source>
</reference>